<dbReference type="EC" id="2.5.1.61" evidence="6"/>
<evidence type="ECO:0000256" key="4">
    <source>
        <dbReference type="ARBA" id="ARBA00023244"/>
    </source>
</evidence>
<dbReference type="Gene3D" id="3.30.160.40">
    <property type="entry name" value="Porphobilinogen deaminase, C-terminal domain"/>
    <property type="match status" value="1"/>
</dbReference>
<keyword evidence="10" id="KW-1185">Reference proteome</keyword>
<sequence>MKTEFKIGTRKSKLAQIQTDRVIAQLAAAFPEYRFTKVLMETKGDLDRKTDLVQMGGQGVFAKVIQEALLAGALDMAVHSAKDLPSVEPRGLMIGAFPERLTVSDSLILREPYQSLADLPVQAVVGTSSRRRRFQLASQRPDLQLRSLRGNIDTRLEKLVSGEYDAIVMAQAGIKRYGLPIQEKGLHEFPLPLPAFLPAIGQGAIAVECLEDSAAATLLQAIDDVKVREALTCERAFLAVFGLGCNVPLAGYAEWSTGTNPELHFTGLLGNERTGEAIEVASSTKAGSFSATKLGESVAHAILEQADFLPE</sequence>
<keyword evidence="4 6" id="KW-0627">Porphyrin biosynthesis</keyword>
<dbReference type="Pfam" id="PF03900">
    <property type="entry name" value="Porphobil_deamC"/>
    <property type="match status" value="1"/>
</dbReference>
<comment type="similarity">
    <text evidence="2 6">Belongs to the HMBS family.</text>
</comment>
<dbReference type="Pfam" id="PF01379">
    <property type="entry name" value="Porphobil_deam"/>
    <property type="match status" value="1"/>
</dbReference>
<dbReference type="InterPro" id="IPR036803">
    <property type="entry name" value="Porphobilinogen_deaminase_C_sf"/>
</dbReference>
<protein>
    <recommendedName>
        <fullName evidence="6">Porphobilinogen deaminase</fullName>
        <shortName evidence="6">PBG</shortName>
        <ecNumber evidence="6">2.5.1.61</ecNumber>
    </recommendedName>
    <alternativeName>
        <fullName evidence="6">Hydroxymethylbilane synthase</fullName>
        <shortName evidence="6">HMBS</shortName>
    </alternativeName>
    <alternativeName>
        <fullName evidence="6">Pre-uroporphyrinogen synthase</fullName>
    </alternativeName>
</protein>
<comment type="subunit">
    <text evidence="6">Monomer.</text>
</comment>
<evidence type="ECO:0000313" key="9">
    <source>
        <dbReference type="EMBL" id="MEO1782911.1"/>
    </source>
</evidence>
<accession>A0ABV0F4B8</accession>
<proteinExistence type="inferred from homology"/>
<dbReference type="InterPro" id="IPR022417">
    <property type="entry name" value="Porphobilin_deaminase_N"/>
</dbReference>
<dbReference type="Gene3D" id="3.40.190.10">
    <property type="entry name" value="Periplasmic binding protein-like II"/>
    <property type="match status" value="2"/>
</dbReference>
<feature type="modified residue" description="S-(dipyrrolylmethanemethyl)cysteine" evidence="6">
    <location>
        <position position="245"/>
    </location>
</feature>
<dbReference type="PROSITE" id="PS00533">
    <property type="entry name" value="PORPHOBILINOGEN_DEAM"/>
    <property type="match status" value="1"/>
</dbReference>
<feature type="domain" description="Porphobilinogen deaminase C-terminal" evidence="8">
    <location>
        <begin position="231"/>
        <end position="303"/>
    </location>
</feature>
<name>A0ABV0F4B8_9ENTE</name>
<comment type="cofactor">
    <cofactor evidence="6">
        <name>dipyrromethane</name>
        <dbReference type="ChEBI" id="CHEBI:60342"/>
    </cofactor>
    <text evidence="6">Binds 1 dipyrromethane group covalently.</text>
</comment>
<dbReference type="PRINTS" id="PR00151">
    <property type="entry name" value="PORPHBDMNASE"/>
</dbReference>
<evidence type="ECO:0000256" key="2">
    <source>
        <dbReference type="ARBA" id="ARBA00005638"/>
    </source>
</evidence>
<evidence type="ECO:0000313" key="10">
    <source>
        <dbReference type="Proteomes" id="UP001429357"/>
    </source>
</evidence>
<evidence type="ECO:0000259" key="7">
    <source>
        <dbReference type="Pfam" id="PF01379"/>
    </source>
</evidence>
<dbReference type="SUPFAM" id="SSF54782">
    <property type="entry name" value="Porphobilinogen deaminase (hydroxymethylbilane synthase), C-terminal domain"/>
    <property type="match status" value="1"/>
</dbReference>
<dbReference type="RefSeq" id="WP_161869874.1">
    <property type="nucleotide sequence ID" value="NZ_MAEI02000001.1"/>
</dbReference>
<evidence type="ECO:0000256" key="3">
    <source>
        <dbReference type="ARBA" id="ARBA00022679"/>
    </source>
</evidence>
<comment type="catalytic activity">
    <reaction evidence="5 6">
        <text>4 porphobilinogen + H2O = hydroxymethylbilane + 4 NH4(+)</text>
        <dbReference type="Rhea" id="RHEA:13185"/>
        <dbReference type="ChEBI" id="CHEBI:15377"/>
        <dbReference type="ChEBI" id="CHEBI:28938"/>
        <dbReference type="ChEBI" id="CHEBI:57845"/>
        <dbReference type="ChEBI" id="CHEBI:58126"/>
        <dbReference type="EC" id="2.5.1.61"/>
    </reaction>
</comment>
<comment type="caution">
    <text evidence="9">The sequence shown here is derived from an EMBL/GenBank/DDBJ whole genome shotgun (WGS) entry which is preliminary data.</text>
</comment>
<reference evidence="10" key="1">
    <citation type="submission" date="2016-06" db="EMBL/GenBank/DDBJ databases">
        <title>Four novel species of enterococci isolated from chicken manure.</title>
        <authorList>
            <person name="Van Tyne D."/>
        </authorList>
    </citation>
    <scope>NUCLEOTIDE SEQUENCE [LARGE SCALE GENOMIC DNA]</scope>
    <source>
        <strain evidence="10">JM9A</strain>
    </source>
</reference>
<evidence type="ECO:0000259" key="8">
    <source>
        <dbReference type="Pfam" id="PF03900"/>
    </source>
</evidence>
<dbReference type="PANTHER" id="PTHR11557">
    <property type="entry name" value="PORPHOBILINOGEN DEAMINASE"/>
    <property type="match status" value="1"/>
</dbReference>
<dbReference type="PIRSF" id="PIRSF001438">
    <property type="entry name" value="4pyrrol_synth_OHMeBilane_synth"/>
    <property type="match status" value="1"/>
</dbReference>
<gene>
    <name evidence="6" type="primary">hemC</name>
    <name evidence="9" type="ORF">BAU18_002528</name>
</gene>
<evidence type="ECO:0000256" key="5">
    <source>
        <dbReference type="ARBA" id="ARBA00048169"/>
    </source>
</evidence>
<dbReference type="InterPro" id="IPR000860">
    <property type="entry name" value="HemC"/>
</dbReference>
<evidence type="ECO:0000256" key="6">
    <source>
        <dbReference type="HAMAP-Rule" id="MF_00260"/>
    </source>
</evidence>
<feature type="domain" description="Porphobilinogen deaminase N-terminal" evidence="7">
    <location>
        <begin position="6"/>
        <end position="214"/>
    </location>
</feature>
<dbReference type="Proteomes" id="UP001429357">
    <property type="component" value="Unassembled WGS sequence"/>
</dbReference>
<dbReference type="InterPro" id="IPR022418">
    <property type="entry name" value="Porphobilinogen_deaminase_C"/>
</dbReference>
<dbReference type="PANTHER" id="PTHR11557:SF0">
    <property type="entry name" value="PORPHOBILINOGEN DEAMINASE"/>
    <property type="match status" value="1"/>
</dbReference>
<keyword evidence="3 6" id="KW-0808">Transferase</keyword>
<dbReference type="NCBIfam" id="TIGR00212">
    <property type="entry name" value="hemC"/>
    <property type="match status" value="1"/>
</dbReference>
<reference evidence="9 10" key="2">
    <citation type="submission" date="2024-02" db="EMBL/GenBank/DDBJ databases">
        <title>The Genome Sequence of Enterococcus diestrammenae JM9A.</title>
        <authorList>
            <person name="Earl A."/>
            <person name="Manson A."/>
            <person name="Gilmore M."/>
            <person name="Sanders J."/>
            <person name="Shea T."/>
            <person name="Howe W."/>
            <person name="Livny J."/>
            <person name="Cuomo C."/>
            <person name="Neafsey D."/>
            <person name="Birren B."/>
        </authorList>
    </citation>
    <scope>NUCLEOTIDE SEQUENCE [LARGE SCALE GENOMIC DNA]</scope>
    <source>
        <strain evidence="9 10">JM9A</strain>
    </source>
</reference>
<dbReference type="HAMAP" id="MF_00260">
    <property type="entry name" value="Porphobil_deam"/>
    <property type="match status" value="1"/>
</dbReference>
<organism evidence="9 10">
    <name type="scientific">Enterococcus diestrammenae</name>
    <dbReference type="NCBI Taxonomy" id="1155073"/>
    <lineage>
        <taxon>Bacteria</taxon>
        <taxon>Bacillati</taxon>
        <taxon>Bacillota</taxon>
        <taxon>Bacilli</taxon>
        <taxon>Lactobacillales</taxon>
        <taxon>Enterococcaceae</taxon>
        <taxon>Enterococcus</taxon>
    </lineage>
</organism>
<evidence type="ECO:0000256" key="1">
    <source>
        <dbReference type="ARBA" id="ARBA00002869"/>
    </source>
</evidence>
<dbReference type="InterPro" id="IPR022419">
    <property type="entry name" value="Porphobilin_deaminase_cofac_BS"/>
</dbReference>
<comment type="function">
    <text evidence="1 6">Tetrapolymerization of the monopyrrole PBG into the hydroxymethylbilane pre-uroporphyrinogen in several discrete steps.</text>
</comment>
<dbReference type="EMBL" id="MAEI02000001">
    <property type="protein sequence ID" value="MEO1782911.1"/>
    <property type="molecule type" value="Genomic_DNA"/>
</dbReference>
<comment type="miscellaneous">
    <text evidence="6">The porphobilinogen subunits are added to the dipyrromethane group.</text>
</comment>
<dbReference type="SUPFAM" id="SSF53850">
    <property type="entry name" value="Periplasmic binding protein-like II"/>
    <property type="match status" value="1"/>
</dbReference>